<evidence type="ECO:0000313" key="4">
    <source>
        <dbReference type="EnsemblPlants" id="PAC:32906904.CDS.1"/>
    </source>
</evidence>
<dbReference type="GO" id="GO:0008270">
    <property type="term" value="F:zinc ion binding"/>
    <property type="evidence" value="ECO:0007669"/>
    <property type="project" value="UniProtKB-KW"/>
</dbReference>
<feature type="compositionally biased region" description="Polar residues" evidence="2">
    <location>
        <begin position="463"/>
        <end position="476"/>
    </location>
</feature>
<feature type="compositionally biased region" description="Basic and acidic residues" evidence="2">
    <location>
        <begin position="257"/>
        <end position="270"/>
    </location>
</feature>
<reference evidence="4 5" key="2">
    <citation type="journal article" date="2018" name="Plant J.">
        <title>The Physcomitrella patens chromosome-scale assembly reveals moss genome structure and evolution.</title>
        <authorList>
            <person name="Lang D."/>
            <person name="Ullrich K.K."/>
            <person name="Murat F."/>
            <person name="Fuchs J."/>
            <person name="Jenkins J."/>
            <person name="Haas F.B."/>
            <person name="Piednoel M."/>
            <person name="Gundlach H."/>
            <person name="Van Bel M."/>
            <person name="Meyberg R."/>
            <person name="Vives C."/>
            <person name="Morata J."/>
            <person name="Symeonidi A."/>
            <person name="Hiss M."/>
            <person name="Muchero W."/>
            <person name="Kamisugi Y."/>
            <person name="Saleh O."/>
            <person name="Blanc G."/>
            <person name="Decker E.L."/>
            <person name="van Gessel N."/>
            <person name="Grimwood J."/>
            <person name="Hayes R.D."/>
            <person name="Graham S.W."/>
            <person name="Gunter L.E."/>
            <person name="McDaniel S.F."/>
            <person name="Hoernstein S.N.W."/>
            <person name="Larsson A."/>
            <person name="Li F.W."/>
            <person name="Perroud P.F."/>
            <person name="Phillips J."/>
            <person name="Ranjan P."/>
            <person name="Rokshar D.S."/>
            <person name="Rothfels C.J."/>
            <person name="Schneider L."/>
            <person name="Shu S."/>
            <person name="Stevenson D.W."/>
            <person name="Thummler F."/>
            <person name="Tillich M."/>
            <person name="Villarreal Aguilar J.C."/>
            <person name="Widiez T."/>
            <person name="Wong G.K."/>
            <person name="Wymore A."/>
            <person name="Zhang Y."/>
            <person name="Zimmer A.D."/>
            <person name="Quatrano R.S."/>
            <person name="Mayer K.F.X."/>
            <person name="Goodstein D."/>
            <person name="Casacuberta J.M."/>
            <person name="Vandepoele K."/>
            <person name="Reski R."/>
            <person name="Cuming A.C."/>
            <person name="Tuskan G.A."/>
            <person name="Maumus F."/>
            <person name="Salse J."/>
            <person name="Schmutz J."/>
            <person name="Rensing S.A."/>
        </authorList>
    </citation>
    <scope>NUCLEOTIDE SEQUENCE [LARGE SCALE GENOMIC DNA]</scope>
    <source>
        <strain evidence="4 5">cv. Gransden 2004</strain>
    </source>
</reference>
<dbReference type="InParanoid" id="A0A7I3YYW5"/>
<feature type="region of interest" description="Disordered" evidence="2">
    <location>
        <begin position="513"/>
        <end position="532"/>
    </location>
</feature>
<dbReference type="Gramene" id="Pp3c17_9430V3.2">
    <property type="protein sequence ID" value="PAC:32906904.CDS.1"/>
    <property type="gene ID" value="Pp3c17_9430"/>
</dbReference>
<dbReference type="GO" id="GO:0003676">
    <property type="term" value="F:nucleic acid binding"/>
    <property type="evidence" value="ECO:0007669"/>
    <property type="project" value="InterPro"/>
</dbReference>
<evidence type="ECO:0000256" key="2">
    <source>
        <dbReference type="SAM" id="MobiDB-lite"/>
    </source>
</evidence>
<dbReference type="AlphaFoldDB" id="A0A7I3YYW5"/>
<sequence length="532" mass="60293">MSKITMSSHVRERETRIQPLMLDLLEPDGTNFLEWRHDAYTYLCVEELDAALSSETVDDLCPSYRWQALLIIRRHIDASLRQQYVQVDDAVELWKLLDARFKHEETIFLPQAWSDWLNLRMLDFSNFASFNAKLHRISIQLKLYAQTVTESIIIRTLSTFPPASAILAQQYRNMKFKKHSELMSYLLLAEKQHQLLLKNAESRPPKEVHTVEKAKDVKTSASQEKAQEKQHSHETHSINAPRRKQKGQKGKPTLRSPRYDSRTRLERSEKGSSSSRYSHKSLGPCHKCGRRGHYARECRTPSFFVDLYKELQKLKAEKREVHSLDAPNFTDQDLENFMVQSSPPANVKLALLDSASTHTILQDESYFQFKNKNKPWQSCDIVMIAGRRNIKFREGPAAVMIPGGHTLTCRRAMYAPSAPRSLISFGDLHANGIHITTALDDDEETLQLRRTSGLRAPPKWGYSSAQGASICPNNDQRPPPRAPCGLHSTCAGSTRAGSPGLSLALQLPQGLPPRVSGTVHLHNSRDSSTPAL</sequence>
<keyword evidence="1" id="KW-0479">Metal-binding</keyword>
<dbReference type="PROSITE" id="PS50158">
    <property type="entry name" value="ZF_CCHC"/>
    <property type="match status" value="1"/>
</dbReference>
<evidence type="ECO:0000259" key="3">
    <source>
        <dbReference type="PROSITE" id="PS50158"/>
    </source>
</evidence>
<feature type="region of interest" description="Disordered" evidence="2">
    <location>
        <begin position="456"/>
        <end position="487"/>
    </location>
</feature>
<proteinExistence type="predicted"/>
<dbReference type="Proteomes" id="UP000006727">
    <property type="component" value="Chromosome 17"/>
</dbReference>
<dbReference type="PANTHER" id="PTHR33325:SF11">
    <property type="entry name" value="COLD SHOCK DOMAIN-CONTAINING PROTEIN 4-LIKE"/>
    <property type="match status" value="1"/>
</dbReference>
<dbReference type="SUPFAM" id="SSF57756">
    <property type="entry name" value="Retrovirus zinc finger-like domains"/>
    <property type="match status" value="1"/>
</dbReference>
<reference evidence="4 5" key="1">
    <citation type="journal article" date="2008" name="Science">
        <title>The Physcomitrella genome reveals evolutionary insights into the conquest of land by plants.</title>
        <authorList>
            <person name="Rensing S."/>
            <person name="Lang D."/>
            <person name="Zimmer A."/>
            <person name="Terry A."/>
            <person name="Salamov A."/>
            <person name="Shapiro H."/>
            <person name="Nishiyama T."/>
            <person name="Perroud P.-F."/>
            <person name="Lindquist E."/>
            <person name="Kamisugi Y."/>
            <person name="Tanahashi T."/>
            <person name="Sakakibara K."/>
            <person name="Fujita T."/>
            <person name="Oishi K."/>
            <person name="Shin-I T."/>
            <person name="Kuroki Y."/>
            <person name="Toyoda A."/>
            <person name="Suzuki Y."/>
            <person name="Hashimoto A."/>
            <person name="Yamaguchi K."/>
            <person name="Sugano A."/>
            <person name="Kohara Y."/>
            <person name="Fujiyama A."/>
            <person name="Anterola A."/>
            <person name="Aoki S."/>
            <person name="Ashton N."/>
            <person name="Barbazuk W.B."/>
            <person name="Barker E."/>
            <person name="Bennetzen J."/>
            <person name="Bezanilla M."/>
            <person name="Blankenship R."/>
            <person name="Cho S.H."/>
            <person name="Dutcher S."/>
            <person name="Estelle M."/>
            <person name="Fawcett J.A."/>
            <person name="Gundlach H."/>
            <person name="Hanada K."/>
            <person name="Heyl A."/>
            <person name="Hicks K.A."/>
            <person name="Hugh J."/>
            <person name="Lohr M."/>
            <person name="Mayer K."/>
            <person name="Melkozernov A."/>
            <person name="Murata T."/>
            <person name="Nelson D."/>
            <person name="Pils B."/>
            <person name="Prigge M."/>
            <person name="Reiss B."/>
            <person name="Renner T."/>
            <person name="Rombauts S."/>
            <person name="Rushton P."/>
            <person name="Sanderfoot A."/>
            <person name="Schween G."/>
            <person name="Shiu S.-H."/>
            <person name="Stueber K."/>
            <person name="Theodoulou F.L."/>
            <person name="Tu H."/>
            <person name="Van de Peer Y."/>
            <person name="Verrier P.J."/>
            <person name="Waters E."/>
            <person name="Wood A."/>
            <person name="Yang L."/>
            <person name="Cove D."/>
            <person name="Cuming A."/>
            <person name="Hasebe M."/>
            <person name="Lucas S."/>
            <person name="Mishler D.B."/>
            <person name="Reski R."/>
            <person name="Grigoriev I."/>
            <person name="Quatrano R.S."/>
            <person name="Boore J.L."/>
        </authorList>
    </citation>
    <scope>NUCLEOTIDE SEQUENCE [LARGE SCALE GENOMIC DNA]</scope>
    <source>
        <strain evidence="4 5">cv. Gransden 2004</strain>
    </source>
</reference>
<feature type="compositionally biased region" description="Low complexity" evidence="2">
    <location>
        <begin position="271"/>
        <end position="283"/>
    </location>
</feature>
<feature type="region of interest" description="Disordered" evidence="2">
    <location>
        <begin position="199"/>
        <end position="291"/>
    </location>
</feature>
<feature type="compositionally biased region" description="Basic and acidic residues" evidence="2">
    <location>
        <begin position="200"/>
        <end position="218"/>
    </location>
</feature>
<dbReference type="InterPro" id="IPR001878">
    <property type="entry name" value="Znf_CCHC"/>
</dbReference>
<dbReference type="EnsemblPlants" id="Pp3c17_9430V3.2">
    <property type="protein sequence ID" value="PAC:32906904.CDS.1"/>
    <property type="gene ID" value="Pp3c17_9430"/>
</dbReference>
<dbReference type="InterPro" id="IPR036875">
    <property type="entry name" value="Znf_CCHC_sf"/>
</dbReference>
<name>A0A7I3YYW5_PHYPA</name>
<keyword evidence="1" id="KW-0863">Zinc-finger</keyword>
<keyword evidence="1" id="KW-0862">Zinc</keyword>
<evidence type="ECO:0000313" key="5">
    <source>
        <dbReference type="Proteomes" id="UP000006727"/>
    </source>
</evidence>
<dbReference type="RefSeq" id="XP_073396282.1">
    <property type="nucleotide sequence ID" value="XM_073540181.1"/>
</dbReference>
<feature type="domain" description="CCHC-type" evidence="3">
    <location>
        <begin position="285"/>
        <end position="299"/>
    </location>
</feature>
<keyword evidence="5" id="KW-1185">Reference proteome</keyword>
<reference evidence="4" key="3">
    <citation type="submission" date="2020-12" db="UniProtKB">
        <authorList>
            <consortium name="EnsemblPlants"/>
        </authorList>
    </citation>
    <scope>IDENTIFICATION</scope>
</reference>
<dbReference type="GeneID" id="141046414"/>
<organism evidence="4 5">
    <name type="scientific">Physcomitrium patens</name>
    <name type="common">Spreading-leaved earth moss</name>
    <name type="synonym">Physcomitrella patens</name>
    <dbReference type="NCBI Taxonomy" id="3218"/>
    <lineage>
        <taxon>Eukaryota</taxon>
        <taxon>Viridiplantae</taxon>
        <taxon>Streptophyta</taxon>
        <taxon>Embryophyta</taxon>
        <taxon>Bryophyta</taxon>
        <taxon>Bryophytina</taxon>
        <taxon>Bryopsida</taxon>
        <taxon>Funariidae</taxon>
        <taxon>Funariales</taxon>
        <taxon>Funariaceae</taxon>
        <taxon>Physcomitrium</taxon>
    </lineage>
</organism>
<dbReference type="Pfam" id="PF00098">
    <property type="entry name" value="zf-CCHC"/>
    <property type="match status" value="1"/>
</dbReference>
<dbReference type="SMART" id="SM00343">
    <property type="entry name" value="ZnF_C2HC"/>
    <property type="match status" value="1"/>
</dbReference>
<feature type="compositionally biased region" description="Basic and acidic residues" evidence="2">
    <location>
        <begin position="225"/>
        <end position="236"/>
    </location>
</feature>
<accession>A0A7I3YYW5</accession>
<evidence type="ECO:0000256" key="1">
    <source>
        <dbReference type="PROSITE-ProRule" id="PRU00047"/>
    </source>
</evidence>
<dbReference type="PANTHER" id="PTHR33325">
    <property type="entry name" value="ZINC FINGER, CCHC-TYPE-RELATED"/>
    <property type="match status" value="1"/>
</dbReference>
<dbReference type="EMBL" id="ABEU02000017">
    <property type="status" value="NOT_ANNOTATED_CDS"/>
    <property type="molecule type" value="Genomic_DNA"/>
</dbReference>
<dbReference type="RefSeq" id="XP_073396283.1">
    <property type="nucleotide sequence ID" value="XM_073540182.1"/>
</dbReference>
<protein>
    <recommendedName>
        <fullName evidence="3">CCHC-type domain-containing protein</fullName>
    </recommendedName>
</protein>